<dbReference type="PROSITE" id="PS01159">
    <property type="entry name" value="WW_DOMAIN_1"/>
    <property type="match status" value="2"/>
</dbReference>
<dbReference type="GO" id="GO:0000398">
    <property type="term" value="P:mRNA splicing, via spliceosome"/>
    <property type="evidence" value="ECO:0007669"/>
    <property type="project" value="InterPro"/>
</dbReference>
<feature type="domain" description="Matrin-type" evidence="9">
    <location>
        <begin position="34"/>
        <end position="65"/>
    </location>
</feature>
<keyword evidence="11" id="KW-1185">Reference proteome</keyword>
<keyword evidence="3" id="KW-0863">Zinc-finger</keyword>
<organism evidence="10 11">
    <name type="scientific">Pangasianodon hypophthalmus</name>
    <name type="common">Striped catfish</name>
    <name type="synonym">Helicophagus hypophthalmus</name>
    <dbReference type="NCBI Taxonomy" id="310915"/>
    <lineage>
        <taxon>Eukaryota</taxon>
        <taxon>Metazoa</taxon>
        <taxon>Chordata</taxon>
        <taxon>Craniata</taxon>
        <taxon>Vertebrata</taxon>
        <taxon>Euteleostomi</taxon>
        <taxon>Actinopterygii</taxon>
        <taxon>Neopterygii</taxon>
        <taxon>Teleostei</taxon>
        <taxon>Ostariophysi</taxon>
        <taxon>Siluriformes</taxon>
        <taxon>Pangasiidae</taxon>
        <taxon>Pangasianodon</taxon>
    </lineage>
</organism>
<dbReference type="Pfam" id="PF00397">
    <property type="entry name" value="WW"/>
    <property type="match status" value="2"/>
</dbReference>
<evidence type="ECO:0000313" key="11">
    <source>
        <dbReference type="Proteomes" id="UP000327468"/>
    </source>
</evidence>
<proteinExistence type="predicted"/>
<dbReference type="CDD" id="cd00201">
    <property type="entry name" value="WW"/>
    <property type="match status" value="2"/>
</dbReference>
<protein>
    <recommendedName>
        <fullName evidence="12">WW domain-binding protein 4</fullName>
    </recommendedName>
</protein>
<dbReference type="InterPro" id="IPR036020">
    <property type="entry name" value="WW_dom_sf"/>
</dbReference>
<sequence>MLSFSSSSVLSVPRVLRKRLFSGQADYWKSQPKKFCQYCKCWIADNKPSIEFHERGKNHKQNVEAKIEEIKKNSTDKAKKVEKMSKEFAAMEEAAMKAYKEDMKRLKAEAETPVQAQTKAQIFEVEDTAEPDSKSESDDWVQGTTDNGQIYYYNTTTGESQWEKPEGFQGQSESSATDQNETGSVWMEAMSPEGYMYYYNTETGESTWEKPSLFPPKQGSPSETNTEHEVQLMSQPESLSGKEPPNSKQSRAPKISFRKRKEEVADLPGNDEKETKVEDLQEEEDETNVKSSAPTEKKEPPVKKPRKANPYGDWEQIQEDEDPYENVDLQLPQKESGCSTSTSSDVPPEPKTKFKERTITSLGDESNLGAIFKKRRAENGKPRSLRQREKDD</sequence>
<feature type="domain" description="WW" evidence="8">
    <location>
        <begin position="186"/>
        <end position="213"/>
    </location>
</feature>
<evidence type="ECO:0000259" key="8">
    <source>
        <dbReference type="PROSITE" id="PS50020"/>
    </source>
</evidence>
<evidence type="ECO:0000256" key="6">
    <source>
        <dbReference type="SAM" id="Coils"/>
    </source>
</evidence>
<dbReference type="Pfam" id="PF06220">
    <property type="entry name" value="zf-U1"/>
    <property type="match status" value="1"/>
</dbReference>
<evidence type="ECO:0000256" key="5">
    <source>
        <dbReference type="ARBA" id="ARBA00023242"/>
    </source>
</evidence>
<dbReference type="InterPro" id="IPR036236">
    <property type="entry name" value="Znf_C2H2_sf"/>
</dbReference>
<feature type="coiled-coil region" evidence="6">
    <location>
        <begin position="53"/>
        <end position="109"/>
    </location>
</feature>
<dbReference type="SMART" id="SM00451">
    <property type="entry name" value="ZnF_U1"/>
    <property type="match status" value="1"/>
</dbReference>
<dbReference type="GO" id="GO:0071011">
    <property type="term" value="C:precatalytic spliceosome"/>
    <property type="evidence" value="ECO:0007669"/>
    <property type="project" value="TreeGrafter"/>
</dbReference>
<dbReference type="SUPFAM" id="SSF57667">
    <property type="entry name" value="beta-beta-alpha zinc fingers"/>
    <property type="match status" value="1"/>
</dbReference>
<feature type="compositionally biased region" description="Polar residues" evidence="7">
    <location>
        <begin position="336"/>
        <end position="345"/>
    </location>
</feature>
<feature type="region of interest" description="Disordered" evidence="7">
    <location>
        <begin position="205"/>
        <end position="392"/>
    </location>
</feature>
<dbReference type="InterPro" id="IPR003604">
    <property type="entry name" value="Matrin/U1-like-C_Znf_C2H2"/>
</dbReference>
<dbReference type="Gene3D" id="3.30.160.60">
    <property type="entry name" value="Classic Zinc Finger"/>
    <property type="match status" value="1"/>
</dbReference>
<keyword evidence="5" id="KW-0539">Nucleus</keyword>
<dbReference type="Proteomes" id="UP000327468">
    <property type="component" value="Chromosome 2"/>
</dbReference>
<evidence type="ECO:0000256" key="3">
    <source>
        <dbReference type="ARBA" id="ARBA00022771"/>
    </source>
</evidence>
<feature type="region of interest" description="Disordered" evidence="7">
    <location>
        <begin position="124"/>
        <end position="146"/>
    </location>
</feature>
<dbReference type="PANTHER" id="PTHR13173:SF10">
    <property type="entry name" value="WW DOMAIN-BINDING PROTEIN 4"/>
    <property type="match status" value="1"/>
</dbReference>
<feature type="compositionally biased region" description="Basic and acidic residues" evidence="7">
    <location>
        <begin position="377"/>
        <end position="392"/>
    </location>
</feature>
<dbReference type="PANTHER" id="PTHR13173">
    <property type="entry name" value="WW DOMAIN BINDING PROTEIN 4"/>
    <property type="match status" value="1"/>
</dbReference>
<dbReference type="GO" id="GO:0003723">
    <property type="term" value="F:RNA binding"/>
    <property type="evidence" value="ECO:0007669"/>
    <property type="project" value="TreeGrafter"/>
</dbReference>
<reference evidence="10 11" key="1">
    <citation type="submission" date="2019-06" db="EMBL/GenBank/DDBJ databases">
        <title>A chromosome-scale genome assembly of the striped catfish, Pangasianodon hypophthalmus.</title>
        <authorList>
            <person name="Wen M."/>
            <person name="Zahm M."/>
            <person name="Roques C."/>
            <person name="Cabau C."/>
            <person name="Klopp C."/>
            <person name="Donnadieu C."/>
            <person name="Jouanno E."/>
            <person name="Avarre J.-C."/>
            <person name="Campet M."/>
            <person name="Ha T.T.T."/>
            <person name="Dugue R."/>
            <person name="Lampietro C."/>
            <person name="Louis A."/>
            <person name="Herpin A."/>
            <person name="Echchiki A."/>
            <person name="Berthelot C."/>
            <person name="Parey E."/>
            <person name="Roest-Crollius H."/>
            <person name="Braasch I."/>
            <person name="Postlethwait J."/>
            <person name="Bobe J."/>
            <person name="Montfort J."/>
            <person name="Bouchez O."/>
            <person name="Begum T."/>
            <person name="Schartl M."/>
            <person name="Guiguen Y."/>
        </authorList>
    </citation>
    <scope>NUCLEOTIDE SEQUENCE [LARGE SCALE GENOMIC DNA]</scope>
    <source>
        <strain evidence="10 11">Indonesia</strain>
        <tissue evidence="10">Blood</tissue>
    </source>
</reference>
<feature type="compositionally biased region" description="Acidic residues" evidence="7">
    <location>
        <begin position="316"/>
        <end position="325"/>
    </location>
</feature>
<gene>
    <name evidence="10" type="ORF">PHYPO_G00101000</name>
</gene>
<evidence type="ECO:0000259" key="9">
    <source>
        <dbReference type="PROSITE" id="PS50171"/>
    </source>
</evidence>
<dbReference type="GO" id="GO:0008270">
    <property type="term" value="F:zinc ion binding"/>
    <property type="evidence" value="ECO:0007669"/>
    <property type="project" value="UniProtKB-KW"/>
</dbReference>
<dbReference type="PROSITE" id="PS50171">
    <property type="entry name" value="ZF_MATRIN"/>
    <property type="match status" value="1"/>
</dbReference>
<feature type="compositionally biased region" description="Polar residues" evidence="7">
    <location>
        <begin position="169"/>
        <end position="183"/>
    </location>
</feature>
<feature type="compositionally biased region" description="Basic and acidic residues" evidence="7">
    <location>
        <begin position="260"/>
        <end position="279"/>
    </location>
</feature>
<dbReference type="AlphaFoldDB" id="A0A5N5PYD3"/>
<dbReference type="InterPro" id="IPR013085">
    <property type="entry name" value="U1-CZ_Znf_C2H2"/>
</dbReference>
<dbReference type="SMART" id="SM00456">
    <property type="entry name" value="WW"/>
    <property type="match status" value="2"/>
</dbReference>
<feature type="compositionally biased region" description="Basic and acidic residues" evidence="7">
    <location>
        <begin position="348"/>
        <end position="358"/>
    </location>
</feature>
<evidence type="ECO:0000256" key="4">
    <source>
        <dbReference type="ARBA" id="ARBA00022833"/>
    </source>
</evidence>
<feature type="region of interest" description="Disordered" evidence="7">
    <location>
        <begin position="160"/>
        <end position="183"/>
    </location>
</feature>
<dbReference type="SUPFAM" id="SSF51045">
    <property type="entry name" value="WW domain"/>
    <property type="match status" value="2"/>
</dbReference>
<name>A0A5N5PYD3_PANHP</name>
<keyword evidence="4" id="KW-0862">Zinc</keyword>
<dbReference type="InterPro" id="IPR040023">
    <property type="entry name" value="WBP4"/>
</dbReference>
<dbReference type="PROSITE" id="PS50020">
    <property type="entry name" value="WW_DOMAIN_2"/>
    <property type="match status" value="2"/>
</dbReference>
<evidence type="ECO:0000256" key="1">
    <source>
        <dbReference type="ARBA" id="ARBA00004123"/>
    </source>
</evidence>
<keyword evidence="6" id="KW-0175">Coiled coil</keyword>
<comment type="subcellular location">
    <subcellularLocation>
        <location evidence="1">Nucleus</location>
    </subcellularLocation>
</comment>
<evidence type="ECO:0000256" key="2">
    <source>
        <dbReference type="ARBA" id="ARBA00022723"/>
    </source>
</evidence>
<keyword evidence="2" id="KW-0479">Metal-binding</keyword>
<dbReference type="InterPro" id="IPR000690">
    <property type="entry name" value="Matrin/U1-C_Znf_C2H2"/>
</dbReference>
<evidence type="ECO:0000256" key="7">
    <source>
        <dbReference type="SAM" id="MobiDB-lite"/>
    </source>
</evidence>
<dbReference type="EMBL" id="VFJC01000003">
    <property type="protein sequence ID" value="KAB5583887.1"/>
    <property type="molecule type" value="Genomic_DNA"/>
</dbReference>
<dbReference type="InterPro" id="IPR001202">
    <property type="entry name" value="WW_dom"/>
</dbReference>
<feature type="domain" description="WW" evidence="8">
    <location>
        <begin position="134"/>
        <end position="167"/>
    </location>
</feature>
<comment type="caution">
    <text evidence="10">The sequence shown here is derived from an EMBL/GenBank/DDBJ whole genome shotgun (WGS) entry which is preliminary data.</text>
</comment>
<dbReference type="Gene3D" id="2.20.70.10">
    <property type="match status" value="2"/>
</dbReference>
<evidence type="ECO:0000313" key="10">
    <source>
        <dbReference type="EMBL" id="KAB5583887.1"/>
    </source>
</evidence>
<evidence type="ECO:0008006" key="12">
    <source>
        <dbReference type="Google" id="ProtNLM"/>
    </source>
</evidence>
<accession>A0A5N5PYD3</accession>